<reference evidence="6" key="1">
    <citation type="submission" date="2018-05" db="EMBL/GenBank/DDBJ databases">
        <authorList>
            <person name="Lanie J.A."/>
            <person name="Ng W.-L."/>
            <person name="Kazmierczak K.M."/>
            <person name="Andrzejewski T.M."/>
            <person name="Davidsen T.M."/>
            <person name="Wayne K.J."/>
            <person name="Tettelin H."/>
            <person name="Glass J.I."/>
            <person name="Rusch D."/>
            <person name="Podicherti R."/>
            <person name="Tsui H.-C.T."/>
            <person name="Winkler M.E."/>
        </authorList>
    </citation>
    <scope>NUCLEOTIDE SEQUENCE</scope>
</reference>
<evidence type="ECO:0000256" key="2">
    <source>
        <dbReference type="ARBA" id="ARBA00022692"/>
    </source>
</evidence>
<dbReference type="NCBIfam" id="TIGR00785">
    <property type="entry name" value="dass"/>
    <property type="match status" value="1"/>
</dbReference>
<feature type="transmembrane region" description="Helical" evidence="5">
    <location>
        <begin position="179"/>
        <end position="195"/>
    </location>
</feature>
<proteinExistence type="predicted"/>
<dbReference type="GO" id="GO:0005886">
    <property type="term" value="C:plasma membrane"/>
    <property type="evidence" value="ECO:0007669"/>
    <property type="project" value="TreeGrafter"/>
</dbReference>
<evidence type="ECO:0000313" key="6">
    <source>
        <dbReference type="EMBL" id="SUZ60372.1"/>
    </source>
</evidence>
<dbReference type="PANTHER" id="PTHR10283:SF82">
    <property type="entry name" value="SOLUTE CARRIER FAMILY 13 MEMBER 2"/>
    <property type="match status" value="1"/>
</dbReference>
<protein>
    <recommendedName>
        <fullName evidence="7">Citrate transporter-like domain-containing protein</fullName>
    </recommendedName>
</protein>
<dbReference type="GO" id="GO:0008514">
    <property type="term" value="F:organic anion transmembrane transporter activity"/>
    <property type="evidence" value="ECO:0007669"/>
    <property type="project" value="UniProtKB-ARBA"/>
</dbReference>
<dbReference type="Pfam" id="PF00939">
    <property type="entry name" value="Na_sulph_symp"/>
    <property type="match status" value="1"/>
</dbReference>
<organism evidence="6">
    <name type="scientific">marine metagenome</name>
    <dbReference type="NCBI Taxonomy" id="408172"/>
    <lineage>
        <taxon>unclassified sequences</taxon>
        <taxon>metagenomes</taxon>
        <taxon>ecological metagenomes</taxon>
    </lineage>
</organism>
<evidence type="ECO:0000256" key="5">
    <source>
        <dbReference type="SAM" id="Phobius"/>
    </source>
</evidence>
<name>A0A381P0G0_9ZZZZ</name>
<keyword evidence="3 5" id="KW-1133">Transmembrane helix</keyword>
<dbReference type="AlphaFoldDB" id="A0A381P0G0"/>
<gene>
    <name evidence="6" type="ORF">METZ01_LOCUS13226</name>
</gene>
<dbReference type="EMBL" id="UINC01000739">
    <property type="protein sequence ID" value="SUZ60372.1"/>
    <property type="molecule type" value="Genomic_DNA"/>
</dbReference>
<feature type="transmembrane region" description="Helical" evidence="5">
    <location>
        <begin position="483"/>
        <end position="506"/>
    </location>
</feature>
<feature type="transmembrane region" description="Helical" evidence="5">
    <location>
        <begin position="25"/>
        <end position="41"/>
    </location>
</feature>
<sequence>MNDIFSRFMADKKESGGGFDKTTDFKWFGIGLLVFLLIWVMPTPESMLTKAEELFGDLSPEQIAGKAFNMKIIIALLGCCTVFFATEALPMPAVALFIGLVQLFFGITEPKDVVATYAHDAVWFIAGSLAMGATMVKHGLDKRIGMLVMNLSGTKVRNVVLGILVGTAIPSAFISEASIAPMFLPIAMALYTLTTKKIGDATQLGKLLMMSIAIGCMVGAPMSPTGGARNAIMIGFLANLGPEYEISFMQWMVLGSFYTLFLGIFFAILLPFLYKPEVDDLSDAVNTLREDLKKHGDMTREQWMVAGVALLMIIAWITDKDLIAPILGFPLGLGGVAMTGTVLFMILGLASWTDYEKNVSWGVIVLYAGAISLGAVFKSSGAAKWLADSLINILTTFNIQEGLPLAVLVAVIGALMTNLMSAGATVAVIGPVVLEMAVSSGTNPIIIGVALAIATSMAFWLVIGTPASSVVYSAGLLDAKDFIRMATFAWPAAMIIIICMIVFYWVGLGLQPIMIGG</sequence>
<dbReference type="GO" id="GO:1905039">
    <property type="term" value="P:carboxylic acid transmembrane transport"/>
    <property type="evidence" value="ECO:0007669"/>
    <property type="project" value="UniProtKB-ARBA"/>
</dbReference>
<feature type="transmembrane region" description="Helical" evidence="5">
    <location>
        <begin position="359"/>
        <end position="377"/>
    </location>
</feature>
<dbReference type="InterPro" id="IPR001898">
    <property type="entry name" value="SLC13A/DASS"/>
</dbReference>
<feature type="transmembrane region" description="Helical" evidence="5">
    <location>
        <begin position="72"/>
        <end position="105"/>
    </location>
</feature>
<keyword evidence="4 5" id="KW-0472">Membrane</keyword>
<comment type="subcellular location">
    <subcellularLocation>
        <location evidence="1">Membrane</location>
        <topology evidence="1">Multi-pass membrane protein</topology>
    </subcellularLocation>
</comment>
<feature type="transmembrane region" description="Helical" evidence="5">
    <location>
        <begin position="445"/>
        <end position="463"/>
    </location>
</feature>
<evidence type="ECO:0000256" key="3">
    <source>
        <dbReference type="ARBA" id="ARBA00022989"/>
    </source>
</evidence>
<feature type="transmembrane region" description="Helical" evidence="5">
    <location>
        <begin position="302"/>
        <end position="318"/>
    </location>
</feature>
<evidence type="ECO:0008006" key="7">
    <source>
        <dbReference type="Google" id="ProtNLM"/>
    </source>
</evidence>
<accession>A0A381P0G0</accession>
<feature type="transmembrane region" description="Helical" evidence="5">
    <location>
        <begin position="248"/>
        <end position="274"/>
    </location>
</feature>
<feature type="transmembrane region" description="Helical" evidence="5">
    <location>
        <begin position="405"/>
        <end position="433"/>
    </location>
</feature>
<feature type="transmembrane region" description="Helical" evidence="5">
    <location>
        <begin position="207"/>
        <end position="228"/>
    </location>
</feature>
<feature type="transmembrane region" description="Helical" evidence="5">
    <location>
        <begin position="117"/>
        <end position="136"/>
    </location>
</feature>
<evidence type="ECO:0000256" key="1">
    <source>
        <dbReference type="ARBA" id="ARBA00004141"/>
    </source>
</evidence>
<feature type="transmembrane region" description="Helical" evidence="5">
    <location>
        <begin position="324"/>
        <end position="347"/>
    </location>
</feature>
<evidence type="ECO:0000256" key="4">
    <source>
        <dbReference type="ARBA" id="ARBA00023136"/>
    </source>
</evidence>
<dbReference type="PANTHER" id="PTHR10283">
    <property type="entry name" value="SOLUTE CARRIER FAMILY 13 MEMBER"/>
    <property type="match status" value="1"/>
</dbReference>
<keyword evidence="2 5" id="KW-0812">Transmembrane</keyword>